<dbReference type="NCBIfam" id="TIGR00589">
    <property type="entry name" value="ogt"/>
    <property type="match status" value="1"/>
</dbReference>
<reference evidence="10 11" key="1">
    <citation type="submission" date="2019-03" db="EMBL/GenBank/DDBJ databases">
        <title>Metabolic potential of uncultured bacteria and archaea associated with petroleum seepage in deep-sea sediments.</title>
        <authorList>
            <person name="Dong X."/>
            <person name="Hubert C."/>
        </authorList>
    </citation>
    <scope>NUCLEOTIDE SEQUENCE [LARGE SCALE GENOMIC DNA]</scope>
    <source>
        <strain evidence="10">E29_bin78</strain>
    </source>
</reference>
<dbReference type="Gene3D" id="1.10.10.10">
    <property type="entry name" value="Winged helix-like DNA-binding domain superfamily/Winged helix DNA-binding domain"/>
    <property type="match status" value="1"/>
</dbReference>
<dbReference type="Proteomes" id="UP000320679">
    <property type="component" value="Unassembled WGS sequence"/>
</dbReference>
<dbReference type="GO" id="GO:0003908">
    <property type="term" value="F:methylated-DNA-[protein]-cysteine S-methyltransferase activity"/>
    <property type="evidence" value="ECO:0007669"/>
    <property type="project" value="UniProtKB-EC"/>
</dbReference>
<keyword evidence="6" id="KW-0227">DNA damage</keyword>
<comment type="catalytic activity">
    <reaction evidence="8">
        <text>a 6-O-methyl-2'-deoxyguanosine in DNA + L-cysteinyl-[protein] = S-methyl-L-cysteinyl-[protein] + a 2'-deoxyguanosine in DNA</text>
        <dbReference type="Rhea" id="RHEA:24000"/>
        <dbReference type="Rhea" id="RHEA-COMP:10131"/>
        <dbReference type="Rhea" id="RHEA-COMP:10132"/>
        <dbReference type="Rhea" id="RHEA-COMP:11367"/>
        <dbReference type="Rhea" id="RHEA-COMP:11368"/>
        <dbReference type="ChEBI" id="CHEBI:29950"/>
        <dbReference type="ChEBI" id="CHEBI:82612"/>
        <dbReference type="ChEBI" id="CHEBI:85445"/>
        <dbReference type="ChEBI" id="CHEBI:85448"/>
        <dbReference type="EC" id="2.1.1.63"/>
    </reaction>
</comment>
<dbReference type="FunFam" id="1.10.10.10:FF:000214">
    <property type="entry name" value="Methylated-DNA--protein-cysteine methyltransferase"/>
    <property type="match status" value="1"/>
</dbReference>
<evidence type="ECO:0000256" key="3">
    <source>
        <dbReference type="ARBA" id="ARBA00011918"/>
    </source>
</evidence>
<evidence type="ECO:0000256" key="8">
    <source>
        <dbReference type="ARBA" id="ARBA00049348"/>
    </source>
</evidence>
<organism evidence="10 11">
    <name type="scientific">Aerophobetes bacterium</name>
    <dbReference type="NCBI Taxonomy" id="2030807"/>
    <lineage>
        <taxon>Bacteria</taxon>
        <taxon>Candidatus Aerophobota</taxon>
    </lineage>
</organism>
<dbReference type="InterPro" id="IPR014048">
    <property type="entry name" value="MethylDNA_cys_MeTrfase_DNA-bd"/>
</dbReference>
<evidence type="ECO:0000313" key="10">
    <source>
        <dbReference type="EMBL" id="TET47933.1"/>
    </source>
</evidence>
<comment type="similarity">
    <text evidence="2">Belongs to the MGMT family.</text>
</comment>
<keyword evidence="7" id="KW-0234">DNA repair</keyword>
<evidence type="ECO:0000313" key="11">
    <source>
        <dbReference type="Proteomes" id="UP000320679"/>
    </source>
</evidence>
<protein>
    <recommendedName>
        <fullName evidence="3">methylated-DNA--[protein]-cysteine S-methyltransferase</fullName>
        <ecNumber evidence="3">2.1.1.63</ecNumber>
    </recommendedName>
</protein>
<comment type="catalytic activity">
    <reaction evidence="1">
        <text>a 4-O-methyl-thymidine in DNA + L-cysteinyl-[protein] = a thymidine in DNA + S-methyl-L-cysteinyl-[protein]</text>
        <dbReference type="Rhea" id="RHEA:53428"/>
        <dbReference type="Rhea" id="RHEA-COMP:10131"/>
        <dbReference type="Rhea" id="RHEA-COMP:10132"/>
        <dbReference type="Rhea" id="RHEA-COMP:13555"/>
        <dbReference type="Rhea" id="RHEA-COMP:13556"/>
        <dbReference type="ChEBI" id="CHEBI:29950"/>
        <dbReference type="ChEBI" id="CHEBI:82612"/>
        <dbReference type="ChEBI" id="CHEBI:137386"/>
        <dbReference type="ChEBI" id="CHEBI:137387"/>
        <dbReference type="EC" id="2.1.1.63"/>
    </reaction>
</comment>
<dbReference type="SUPFAM" id="SSF46767">
    <property type="entry name" value="Methylated DNA-protein cysteine methyltransferase, C-terminal domain"/>
    <property type="match status" value="1"/>
</dbReference>
<dbReference type="GO" id="GO:0006281">
    <property type="term" value="P:DNA repair"/>
    <property type="evidence" value="ECO:0007669"/>
    <property type="project" value="UniProtKB-KW"/>
</dbReference>
<gene>
    <name evidence="10" type="ORF">E3J59_01445</name>
</gene>
<comment type="caution">
    <text evidence="10">The sequence shown here is derived from an EMBL/GenBank/DDBJ whole genome shotgun (WGS) entry which is preliminary data.</text>
</comment>
<evidence type="ECO:0000256" key="1">
    <source>
        <dbReference type="ARBA" id="ARBA00001286"/>
    </source>
</evidence>
<dbReference type="PANTHER" id="PTHR10815">
    <property type="entry name" value="METHYLATED-DNA--PROTEIN-CYSTEINE METHYLTRANSFERASE"/>
    <property type="match status" value="1"/>
</dbReference>
<evidence type="ECO:0000256" key="6">
    <source>
        <dbReference type="ARBA" id="ARBA00022763"/>
    </source>
</evidence>
<dbReference type="PROSITE" id="PS00374">
    <property type="entry name" value="MGMT"/>
    <property type="match status" value="1"/>
</dbReference>
<keyword evidence="5 10" id="KW-0808">Transferase</keyword>
<dbReference type="InterPro" id="IPR036217">
    <property type="entry name" value="MethylDNA_cys_MeTrfase_DNAb"/>
</dbReference>
<evidence type="ECO:0000256" key="7">
    <source>
        <dbReference type="ARBA" id="ARBA00023204"/>
    </source>
</evidence>
<evidence type="ECO:0000256" key="5">
    <source>
        <dbReference type="ARBA" id="ARBA00022679"/>
    </source>
</evidence>
<dbReference type="EMBL" id="SOJK01000066">
    <property type="protein sequence ID" value="TET47933.1"/>
    <property type="molecule type" value="Genomic_DNA"/>
</dbReference>
<dbReference type="GO" id="GO:0032259">
    <property type="term" value="P:methylation"/>
    <property type="evidence" value="ECO:0007669"/>
    <property type="project" value="UniProtKB-KW"/>
</dbReference>
<accession>A0A523UZI1</accession>
<keyword evidence="4 10" id="KW-0489">Methyltransferase</keyword>
<dbReference type="InterPro" id="IPR036388">
    <property type="entry name" value="WH-like_DNA-bd_sf"/>
</dbReference>
<dbReference type="Pfam" id="PF01035">
    <property type="entry name" value="DNA_binding_1"/>
    <property type="match status" value="1"/>
</dbReference>
<dbReference type="PANTHER" id="PTHR10815:SF5">
    <property type="entry name" value="METHYLATED-DNA--PROTEIN-CYSTEINE METHYLTRANSFERASE"/>
    <property type="match status" value="1"/>
</dbReference>
<sequence>MKDFLIVKPDVFWLGLVASQGKLVRVCLSYSEESTRENLGIKPGEKASTSSLLQSLRWDLADYWRGKRVDFSKYSLELASYSSFSKKVWAQTRLIPYGEVRSYKWVAERIGSKGFRAVGKALGNNPFPIIVPCHRVIKEDGELGGFSGGPLIKRKLLKIEGFLND</sequence>
<evidence type="ECO:0000259" key="9">
    <source>
        <dbReference type="Pfam" id="PF01035"/>
    </source>
</evidence>
<proteinExistence type="inferred from homology"/>
<evidence type="ECO:0000256" key="4">
    <source>
        <dbReference type="ARBA" id="ARBA00022603"/>
    </source>
</evidence>
<dbReference type="CDD" id="cd06445">
    <property type="entry name" value="ATase"/>
    <property type="match status" value="1"/>
</dbReference>
<feature type="domain" description="Methylated-DNA-[protein]-cysteine S-methyltransferase DNA binding" evidence="9">
    <location>
        <begin position="84"/>
        <end position="161"/>
    </location>
</feature>
<name>A0A523UZI1_UNCAE</name>
<dbReference type="AlphaFoldDB" id="A0A523UZI1"/>
<evidence type="ECO:0000256" key="2">
    <source>
        <dbReference type="ARBA" id="ARBA00008711"/>
    </source>
</evidence>
<dbReference type="EC" id="2.1.1.63" evidence="3"/>
<dbReference type="InterPro" id="IPR001497">
    <property type="entry name" value="MethylDNA_cys_MeTrfase_AS"/>
</dbReference>